<dbReference type="Pfam" id="PF01627">
    <property type="entry name" value="Hpt"/>
    <property type="match status" value="1"/>
</dbReference>
<protein>
    <submittedName>
        <fullName evidence="4">Hpt domain-containing protein</fullName>
    </submittedName>
</protein>
<feature type="modified residue" description="Phosphohistidine" evidence="2">
    <location>
        <position position="53"/>
    </location>
</feature>
<feature type="domain" description="HPt" evidence="3">
    <location>
        <begin position="14"/>
        <end position="114"/>
    </location>
</feature>
<accession>A0ABX8UTQ7</accession>
<dbReference type="SUPFAM" id="SSF47226">
    <property type="entry name" value="Histidine-containing phosphotransfer domain, HPT domain"/>
    <property type="match status" value="1"/>
</dbReference>
<dbReference type="RefSeq" id="WP_219801814.1">
    <property type="nucleotide sequence ID" value="NZ_CP080096.1"/>
</dbReference>
<dbReference type="Gene3D" id="1.20.120.160">
    <property type="entry name" value="HPT domain"/>
    <property type="match status" value="1"/>
</dbReference>
<evidence type="ECO:0000313" key="4">
    <source>
        <dbReference type="EMBL" id="QYD72390.1"/>
    </source>
</evidence>
<evidence type="ECO:0000256" key="1">
    <source>
        <dbReference type="ARBA" id="ARBA00023012"/>
    </source>
</evidence>
<keyword evidence="1" id="KW-0902">Two-component regulatory system</keyword>
<evidence type="ECO:0000259" key="3">
    <source>
        <dbReference type="PROSITE" id="PS50894"/>
    </source>
</evidence>
<dbReference type="Proteomes" id="UP000826462">
    <property type="component" value="Chromosome 2"/>
</dbReference>
<dbReference type="PROSITE" id="PS50894">
    <property type="entry name" value="HPT"/>
    <property type="match status" value="1"/>
</dbReference>
<dbReference type="InterPro" id="IPR036641">
    <property type="entry name" value="HPT_dom_sf"/>
</dbReference>
<proteinExistence type="predicted"/>
<evidence type="ECO:0000256" key="2">
    <source>
        <dbReference type="PROSITE-ProRule" id="PRU00110"/>
    </source>
</evidence>
<sequence length="121" mass="13288">MASATRRRGWSDLIEHGPADLREMLIDTTRADLREVSEALCACNYAHAEFIAHRMKGTARLLDVHATIAACIALETQCRQRDAARACITLQEVEESFEAAFRALDSSAESSQSTRSSASDT</sequence>
<keyword evidence="2" id="KW-0597">Phosphoprotein</keyword>
<dbReference type="InterPro" id="IPR008207">
    <property type="entry name" value="Sig_transdc_His_kin_Hpt_dom"/>
</dbReference>
<organism evidence="4 5">
    <name type="scientific">Paraburkholderia edwinii</name>
    <dbReference type="NCBI Taxonomy" id="2861782"/>
    <lineage>
        <taxon>Bacteria</taxon>
        <taxon>Pseudomonadati</taxon>
        <taxon>Pseudomonadota</taxon>
        <taxon>Betaproteobacteria</taxon>
        <taxon>Burkholderiales</taxon>
        <taxon>Burkholderiaceae</taxon>
        <taxon>Paraburkholderia</taxon>
    </lineage>
</organism>
<keyword evidence="5" id="KW-1185">Reference proteome</keyword>
<evidence type="ECO:0000313" key="5">
    <source>
        <dbReference type="Proteomes" id="UP000826462"/>
    </source>
</evidence>
<name>A0ABX8UTQ7_9BURK</name>
<reference evidence="4 5" key="1">
    <citation type="submission" date="2021-07" db="EMBL/GenBank/DDBJ databases">
        <title>Paraburkholderia edwinii protects Aspergillus sp. from phenazines by acting as a toxin sponge.</title>
        <authorList>
            <person name="Dahlstrom K.M."/>
            <person name="Newman D.K."/>
        </authorList>
    </citation>
    <scope>NUCLEOTIDE SEQUENCE [LARGE SCALE GENOMIC DNA]</scope>
    <source>
        <strain evidence="4 5">Pe01</strain>
    </source>
</reference>
<gene>
    <name evidence="4" type="ORF">KZJ38_36305</name>
</gene>
<dbReference type="EMBL" id="CP080096">
    <property type="protein sequence ID" value="QYD72390.1"/>
    <property type="molecule type" value="Genomic_DNA"/>
</dbReference>